<proteinExistence type="predicted"/>
<name>A0ABS8A084_9FLAO</name>
<evidence type="ECO:0000313" key="1">
    <source>
        <dbReference type="EMBL" id="MCA6066020.1"/>
    </source>
</evidence>
<comment type="caution">
    <text evidence="1">The sequence shown here is derived from an EMBL/GenBank/DDBJ whole genome shotgun (WGS) entry which is preliminary data.</text>
</comment>
<dbReference type="RefSeq" id="WP_225686027.1">
    <property type="nucleotide sequence ID" value="NZ_JAERSE020000001.1"/>
</dbReference>
<dbReference type="EMBL" id="JAERSE020000001">
    <property type="protein sequence ID" value="MCA6066020.1"/>
    <property type="molecule type" value="Genomic_DNA"/>
</dbReference>
<accession>A0ABS8A084</accession>
<organism evidence="1 2">
    <name type="scientific">Chryseobacterium tagetis</name>
    <dbReference type="NCBI Taxonomy" id="2801334"/>
    <lineage>
        <taxon>Bacteria</taxon>
        <taxon>Pseudomonadati</taxon>
        <taxon>Bacteroidota</taxon>
        <taxon>Flavobacteriia</taxon>
        <taxon>Flavobacteriales</taxon>
        <taxon>Weeksellaceae</taxon>
        <taxon>Chryseobacterium group</taxon>
        <taxon>Chryseobacterium</taxon>
    </lineage>
</organism>
<protein>
    <submittedName>
        <fullName evidence="1">Uncharacterized protein</fullName>
    </submittedName>
</protein>
<reference evidence="1 2" key="1">
    <citation type="submission" date="2021-09" db="EMBL/GenBank/DDBJ databases">
        <title>Genome sequencing and assembly of Chryseobacterium sp. RG1.</title>
        <authorList>
            <person name="Chhetri G."/>
        </authorList>
    </citation>
    <scope>NUCLEOTIDE SEQUENCE [LARGE SCALE GENOMIC DNA]</scope>
    <source>
        <strain evidence="1 2">RG1</strain>
    </source>
</reference>
<evidence type="ECO:0000313" key="2">
    <source>
        <dbReference type="Proteomes" id="UP000618240"/>
    </source>
</evidence>
<keyword evidence="2" id="KW-1185">Reference proteome</keyword>
<sequence length="100" mass="10219">MLAIITKAQVCINTTNSQGILHVDGAKDNSTTGAPTVVQQANDFVVTASGSVGVGTTTPDASAIFEMNVIQLATGSKKGFLGPRVALTSNTDVVTILSRL</sequence>
<gene>
    <name evidence="1" type="ORF">JI747_002450</name>
</gene>
<dbReference type="Proteomes" id="UP000618240">
    <property type="component" value="Unassembled WGS sequence"/>
</dbReference>